<evidence type="ECO:0000256" key="2">
    <source>
        <dbReference type="ARBA" id="ARBA00006156"/>
    </source>
</evidence>
<evidence type="ECO:0000256" key="7">
    <source>
        <dbReference type="ARBA" id="ARBA00023136"/>
    </source>
</evidence>
<comment type="subcellular location">
    <subcellularLocation>
        <location evidence="1 9">Cell membrane</location>
        <topology evidence="1">Multi-pass membrane protein</topology>
    </subcellularLocation>
    <subcellularLocation>
        <location evidence="9">Bacterial flagellum basal body</location>
    </subcellularLocation>
</comment>
<dbReference type="PANTHER" id="PTHR34040">
    <property type="entry name" value="FLAGELLAR BIOSYNTHETIC PROTEIN FLIQ"/>
    <property type="match status" value="1"/>
</dbReference>
<keyword evidence="8 9" id="KW-0975">Bacterial flagellum</keyword>
<sequence>MTPGDTIDIAKATLVVVLTICGPLLLTALVVGMAVSLFQALTQVQEQTLTFLPKLVAMGIVMLLTLPMIGHALSDFTRVVSDHIIHG</sequence>
<evidence type="ECO:0000256" key="3">
    <source>
        <dbReference type="ARBA" id="ARBA00021718"/>
    </source>
</evidence>
<keyword evidence="5 9" id="KW-0812">Transmembrane</keyword>
<keyword evidence="10" id="KW-0966">Cell projection</keyword>
<name>A0ABS0XPX0_9SPHN</name>
<protein>
    <recommendedName>
        <fullName evidence="3 9">Flagellar biosynthetic protein FliQ</fullName>
    </recommendedName>
</protein>
<comment type="caution">
    <text evidence="10">The sequence shown here is derived from an EMBL/GenBank/DDBJ whole genome shotgun (WGS) entry which is preliminary data.</text>
</comment>
<evidence type="ECO:0000256" key="1">
    <source>
        <dbReference type="ARBA" id="ARBA00004651"/>
    </source>
</evidence>
<keyword evidence="10" id="KW-0969">Cilium</keyword>
<dbReference type="PRINTS" id="PR00952">
    <property type="entry name" value="TYPE3IMQPROT"/>
</dbReference>
<keyword evidence="7 9" id="KW-0472">Membrane</keyword>
<evidence type="ECO:0000313" key="11">
    <source>
        <dbReference type="Proteomes" id="UP000640426"/>
    </source>
</evidence>
<evidence type="ECO:0000313" key="10">
    <source>
        <dbReference type="EMBL" id="MBJ6122057.1"/>
    </source>
</evidence>
<feature type="transmembrane region" description="Helical" evidence="9">
    <location>
        <begin position="12"/>
        <end position="35"/>
    </location>
</feature>
<dbReference type="Proteomes" id="UP000640426">
    <property type="component" value="Unassembled WGS sequence"/>
</dbReference>
<keyword evidence="6 9" id="KW-1133">Transmembrane helix</keyword>
<dbReference type="RefSeq" id="WP_199037436.1">
    <property type="nucleotide sequence ID" value="NZ_JAELXS010000005.1"/>
</dbReference>
<evidence type="ECO:0000256" key="9">
    <source>
        <dbReference type="RuleBase" id="RU364090"/>
    </source>
</evidence>
<evidence type="ECO:0000256" key="4">
    <source>
        <dbReference type="ARBA" id="ARBA00022475"/>
    </source>
</evidence>
<dbReference type="Pfam" id="PF01313">
    <property type="entry name" value="Bac_export_3"/>
    <property type="match status" value="1"/>
</dbReference>
<keyword evidence="11" id="KW-1185">Reference proteome</keyword>
<feature type="transmembrane region" description="Helical" evidence="9">
    <location>
        <begin position="55"/>
        <end position="73"/>
    </location>
</feature>
<evidence type="ECO:0000256" key="6">
    <source>
        <dbReference type="ARBA" id="ARBA00022989"/>
    </source>
</evidence>
<accession>A0ABS0XPX0</accession>
<evidence type="ECO:0000256" key="8">
    <source>
        <dbReference type="ARBA" id="ARBA00023143"/>
    </source>
</evidence>
<evidence type="ECO:0000256" key="5">
    <source>
        <dbReference type="ARBA" id="ARBA00022692"/>
    </source>
</evidence>
<comment type="function">
    <text evidence="9">Role in flagellar biosynthesis.</text>
</comment>
<dbReference type="NCBIfam" id="TIGR01402">
    <property type="entry name" value="fliQ"/>
    <property type="match status" value="1"/>
</dbReference>
<dbReference type="PIRSF" id="PIRSF004669">
    <property type="entry name" value="FliQ"/>
    <property type="match status" value="1"/>
</dbReference>
<dbReference type="InterPro" id="IPR002191">
    <property type="entry name" value="Bac_export_3"/>
</dbReference>
<dbReference type="EMBL" id="JAELXS010000005">
    <property type="protein sequence ID" value="MBJ6122057.1"/>
    <property type="molecule type" value="Genomic_DNA"/>
</dbReference>
<dbReference type="InterPro" id="IPR006305">
    <property type="entry name" value="FliQ"/>
</dbReference>
<dbReference type="PANTHER" id="PTHR34040:SF2">
    <property type="entry name" value="FLAGELLAR BIOSYNTHETIC PROTEIN FLIQ"/>
    <property type="match status" value="1"/>
</dbReference>
<gene>
    <name evidence="9 10" type="primary">fliQ</name>
    <name evidence="10" type="ORF">JAO74_09665</name>
</gene>
<reference evidence="11" key="1">
    <citation type="submission" date="2020-12" db="EMBL/GenBank/DDBJ databases">
        <title>Hymenobacter sp.</title>
        <authorList>
            <person name="Kim M.K."/>
        </authorList>
    </citation>
    <scope>NUCLEOTIDE SEQUENCE [LARGE SCALE GENOMIC DNA]</scope>
    <source>
        <strain evidence="11">BT553</strain>
    </source>
</reference>
<organism evidence="10 11">
    <name type="scientific">Sphingomonas mollis</name>
    <dbReference type="NCBI Taxonomy" id="2795726"/>
    <lineage>
        <taxon>Bacteria</taxon>
        <taxon>Pseudomonadati</taxon>
        <taxon>Pseudomonadota</taxon>
        <taxon>Alphaproteobacteria</taxon>
        <taxon>Sphingomonadales</taxon>
        <taxon>Sphingomonadaceae</taxon>
        <taxon>Sphingomonas</taxon>
    </lineage>
</organism>
<comment type="similarity">
    <text evidence="2 9">Belongs to the FliQ/MopD/SpaQ family.</text>
</comment>
<proteinExistence type="inferred from homology"/>
<keyword evidence="4 9" id="KW-1003">Cell membrane</keyword>
<keyword evidence="10" id="KW-0282">Flagellum</keyword>